<feature type="region of interest" description="Disordered" evidence="2">
    <location>
        <begin position="148"/>
        <end position="167"/>
    </location>
</feature>
<dbReference type="Proteomes" id="UP000199120">
    <property type="component" value="Unassembled WGS sequence"/>
</dbReference>
<dbReference type="PANTHER" id="PTHR43802:SF1">
    <property type="entry name" value="IP11341P-RELATED"/>
    <property type="match status" value="1"/>
</dbReference>
<name>A0A1H7R1E6_9BURK</name>
<reference evidence="4" key="1">
    <citation type="submission" date="2016-10" db="EMBL/GenBank/DDBJ databases">
        <authorList>
            <person name="Varghese N."/>
            <person name="Submissions S."/>
        </authorList>
    </citation>
    <scope>NUCLEOTIDE SEQUENCE [LARGE SCALE GENOMIC DNA]</scope>
    <source>
        <strain evidence="4">LMG 26416</strain>
    </source>
</reference>
<dbReference type="GO" id="GO:0003824">
    <property type="term" value="F:catalytic activity"/>
    <property type="evidence" value="ECO:0007669"/>
    <property type="project" value="UniProtKB-ARBA"/>
</dbReference>
<dbReference type="Pfam" id="PF00378">
    <property type="entry name" value="ECH_1"/>
    <property type="match status" value="1"/>
</dbReference>
<evidence type="ECO:0000313" key="4">
    <source>
        <dbReference type="Proteomes" id="UP000199120"/>
    </source>
</evidence>
<dbReference type="EMBL" id="FOAJ01000009">
    <property type="protein sequence ID" value="SEL53735.1"/>
    <property type="molecule type" value="Genomic_DNA"/>
</dbReference>
<dbReference type="Gene3D" id="3.90.226.10">
    <property type="entry name" value="2-enoyl-CoA Hydratase, Chain A, domain 1"/>
    <property type="match status" value="1"/>
</dbReference>
<organism evidence="3 4">
    <name type="scientific">Paraburkholderia caballeronis</name>
    <dbReference type="NCBI Taxonomy" id="416943"/>
    <lineage>
        <taxon>Bacteria</taxon>
        <taxon>Pseudomonadati</taxon>
        <taxon>Pseudomonadota</taxon>
        <taxon>Betaproteobacteria</taxon>
        <taxon>Burkholderiales</taxon>
        <taxon>Burkholderiaceae</taxon>
        <taxon>Paraburkholderia</taxon>
    </lineage>
</organism>
<dbReference type="Gene3D" id="1.10.287.2460">
    <property type="match status" value="1"/>
</dbReference>
<dbReference type="SUPFAM" id="SSF52096">
    <property type="entry name" value="ClpP/crotonase"/>
    <property type="match status" value="1"/>
</dbReference>
<evidence type="ECO:0000256" key="2">
    <source>
        <dbReference type="SAM" id="MobiDB-lite"/>
    </source>
</evidence>
<evidence type="ECO:0000313" key="3">
    <source>
        <dbReference type="EMBL" id="SEL53735.1"/>
    </source>
</evidence>
<evidence type="ECO:0000256" key="1">
    <source>
        <dbReference type="ARBA" id="ARBA00005254"/>
    </source>
</evidence>
<feature type="compositionally biased region" description="Polar residues" evidence="2">
    <location>
        <begin position="158"/>
        <end position="167"/>
    </location>
</feature>
<dbReference type="PANTHER" id="PTHR43802">
    <property type="entry name" value="ENOYL-COA HYDRATASE"/>
    <property type="match status" value="1"/>
</dbReference>
<proteinExistence type="inferred from homology"/>
<dbReference type="AlphaFoldDB" id="A0A1H7R1E6"/>
<keyword evidence="4" id="KW-1185">Reference proteome</keyword>
<protein>
    <submittedName>
        <fullName evidence="3">Enoyl-CoA hydratase</fullName>
    </submittedName>
</protein>
<dbReference type="InterPro" id="IPR001753">
    <property type="entry name" value="Enoyl-CoA_hydra/iso"/>
</dbReference>
<accession>A0A1H7R1E6</accession>
<dbReference type="CDD" id="cd06558">
    <property type="entry name" value="crotonase-like"/>
    <property type="match status" value="1"/>
</dbReference>
<gene>
    <name evidence="3" type="ORF">SAMN05192542_10952</name>
</gene>
<comment type="similarity">
    <text evidence="1">Belongs to the enoyl-CoA hydratase/isomerase family.</text>
</comment>
<dbReference type="InterPro" id="IPR029045">
    <property type="entry name" value="ClpP/crotonase-like_dom_sf"/>
</dbReference>
<sequence>MTLTKPTIAAVSGYAVAGGLELALMCDPRVVDEDAVPGVFRRRIGIPLIDGGAVRLPRLIGLSRALDLILTGRAVDARDARSFGLANRIVPRGGRGARRATGRVPAGRSALEPSLLDELADALRREGESGYRAVLDEGLAGAAHFAEGAGRHGGSIERSGSNDGPAD</sequence>